<evidence type="ECO:0000313" key="2">
    <source>
        <dbReference type="EMBL" id="AUM14720.1"/>
    </source>
</evidence>
<dbReference type="RefSeq" id="WP_101896091.1">
    <property type="nucleotide sequence ID" value="NZ_CP022684.1"/>
</dbReference>
<evidence type="ECO:0000256" key="1">
    <source>
        <dbReference type="SAM" id="Phobius"/>
    </source>
</evidence>
<keyword evidence="1" id="KW-0812">Transmembrane</keyword>
<protein>
    <recommendedName>
        <fullName evidence="4">DUF4345 domain-containing protein</fullName>
    </recommendedName>
</protein>
<proteinExistence type="predicted"/>
<gene>
    <name evidence="2" type="ORF">Kalk_20810</name>
</gene>
<dbReference type="Pfam" id="PF14248">
    <property type="entry name" value="DUF4345"/>
    <property type="match status" value="1"/>
</dbReference>
<dbReference type="EMBL" id="CP022684">
    <property type="protein sequence ID" value="AUM14720.1"/>
    <property type="molecule type" value="Genomic_DNA"/>
</dbReference>
<keyword evidence="1" id="KW-1133">Transmembrane helix</keyword>
<dbReference type="KEGG" id="kak:Kalk_20810"/>
<dbReference type="AlphaFoldDB" id="A0A2K9LR47"/>
<dbReference type="OrthoDB" id="6400072at2"/>
<feature type="transmembrane region" description="Helical" evidence="1">
    <location>
        <begin position="47"/>
        <end position="64"/>
    </location>
</feature>
<dbReference type="InterPro" id="IPR025597">
    <property type="entry name" value="DUF4345"/>
</dbReference>
<organism evidence="2 3">
    <name type="scientific">Ketobacter alkanivorans</name>
    <dbReference type="NCBI Taxonomy" id="1917421"/>
    <lineage>
        <taxon>Bacteria</taxon>
        <taxon>Pseudomonadati</taxon>
        <taxon>Pseudomonadota</taxon>
        <taxon>Gammaproteobacteria</taxon>
        <taxon>Pseudomonadales</taxon>
        <taxon>Ketobacteraceae</taxon>
        <taxon>Ketobacter</taxon>
    </lineage>
</organism>
<reference evidence="3" key="1">
    <citation type="submission" date="2017-08" db="EMBL/GenBank/DDBJ databases">
        <title>Direct submision.</title>
        <authorList>
            <person name="Kim S.-J."/>
            <person name="Rhee S.-K."/>
        </authorList>
    </citation>
    <scope>NUCLEOTIDE SEQUENCE [LARGE SCALE GENOMIC DNA]</scope>
    <source>
        <strain evidence="3">GI5</strain>
    </source>
</reference>
<name>A0A2K9LR47_9GAMM</name>
<sequence length="127" mass="13534">MEKILRWILLAIALVAVVTGLNVIFGGSASVPGAVGGAGATHDNEMRFFAVFWVGYGVFNFWVSRDLGSRIGFIPGIAALFFLGGVARLISILLSGLPSTPLIGATVLELVVPPILLFLYYKQKLPT</sequence>
<feature type="transmembrane region" description="Helical" evidence="1">
    <location>
        <begin position="71"/>
        <end position="90"/>
    </location>
</feature>
<evidence type="ECO:0000313" key="3">
    <source>
        <dbReference type="Proteomes" id="UP000235116"/>
    </source>
</evidence>
<feature type="transmembrane region" description="Helical" evidence="1">
    <location>
        <begin position="102"/>
        <end position="121"/>
    </location>
</feature>
<dbReference type="Proteomes" id="UP000235116">
    <property type="component" value="Chromosome"/>
</dbReference>
<keyword evidence="1" id="KW-0472">Membrane</keyword>
<keyword evidence="3" id="KW-1185">Reference proteome</keyword>
<accession>A0A2K9LR47</accession>
<evidence type="ECO:0008006" key="4">
    <source>
        <dbReference type="Google" id="ProtNLM"/>
    </source>
</evidence>